<dbReference type="PANTHER" id="PTHR31642:SF299">
    <property type="entry name" value="OS02G0653400 PROTEIN"/>
    <property type="match status" value="1"/>
</dbReference>
<accession>A0A8R7NX04</accession>
<dbReference type="EnsemblPlants" id="TuG1812G0100000062.01.T01">
    <property type="protein sequence ID" value="TuG1812G0100000062.01.T01"/>
    <property type="gene ID" value="TuG1812G0100000062.01"/>
</dbReference>
<dbReference type="AlphaFoldDB" id="A0A8R7NX04"/>
<dbReference type="Pfam" id="PF02458">
    <property type="entry name" value="Transferase"/>
    <property type="match status" value="1"/>
</dbReference>
<dbReference type="InterPro" id="IPR023213">
    <property type="entry name" value="CAT-like_dom_sf"/>
</dbReference>
<proteinExistence type="inferred from homology"/>
<reference evidence="4" key="3">
    <citation type="submission" date="2022-06" db="UniProtKB">
        <authorList>
            <consortium name="EnsemblPlants"/>
        </authorList>
    </citation>
    <scope>IDENTIFICATION</scope>
</reference>
<organism evidence="4 5">
    <name type="scientific">Triticum urartu</name>
    <name type="common">Red wild einkorn</name>
    <name type="synonym">Crithodium urartu</name>
    <dbReference type="NCBI Taxonomy" id="4572"/>
    <lineage>
        <taxon>Eukaryota</taxon>
        <taxon>Viridiplantae</taxon>
        <taxon>Streptophyta</taxon>
        <taxon>Embryophyta</taxon>
        <taxon>Tracheophyta</taxon>
        <taxon>Spermatophyta</taxon>
        <taxon>Magnoliopsida</taxon>
        <taxon>Liliopsida</taxon>
        <taxon>Poales</taxon>
        <taxon>Poaceae</taxon>
        <taxon>BOP clade</taxon>
        <taxon>Pooideae</taxon>
        <taxon>Triticodae</taxon>
        <taxon>Triticeae</taxon>
        <taxon>Triticinae</taxon>
        <taxon>Triticum</taxon>
    </lineage>
</organism>
<name>A0A8R7NX04_TRIUA</name>
<dbReference type="PANTHER" id="PTHR31642">
    <property type="entry name" value="TRICHOTHECENE 3-O-ACETYLTRANSFERASE"/>
    <property type="match status" value="1"/>
</dbReference>
<dbReference type="Proteomes" id="UP000015106">
    <property type="component" value="Chromosome 1"/>
</dbReference>
<evidence type="ECO:0000313" key="4">
    <source>
        <dbReference type="EnsemblPlants" id="TuG1812G0100000062.01.T01"/>
    </source>
</evidence>
<evidence type="ECO:0000256" key="1">
    <source>
        <dbReference type="ARBA" id="ARBA00009861"/>
    </source>
</evidence>
<dbReference type="RefSeq" id="XP_048567707.1">
    <property type="nucleotide sequence ID" value="XM_048711750.1"/>
</dbReference>
<protein>
    <submittedName>
        <fullName evidence="4">Uncharacterized protein</fullName>
    </submittedName>
</protein>
<keyword evidence="3" id="KW-0012">Acyltransferase</keyword>
<sequence length="357" mass="39162">MAAMPVALAPQMHIVSVQTGLPTRVVEPERTRLIAVATPPLSETVLQHRLRAVLYYRTDDAPWEEGIWVKESLGEVLCFFPEIAGRLRRGTSGSWGVKLNDAGVRFQQATVEVTMEDFLADQGRNEAALAPWINVTAETPDMCSLLFMQLSQFQGGGYAIGVSCTVLLSDPLSLARFLLTWARKHRDMKAQNNIVQRPMMQYMAYIQRPEICSKRVRSFPIDSVAADGTNAQTMLFRTPGGYETGDLRALAAACINRASNELRVDRPLRFTLIVAPRNSARGATTVETAVTADDLNKGDDGQNLEATVWDELGLEELTLRGVKPVHVSYRIVGGGDEGIVVMMPDGDGFLVAATVPK</sequence>
<dbReference type="KEGG" id="tua:125547704"/>
<evidence type="ECO:0000256" key="3">
    <source>
        <dbReference type="ARBA" id="ARBA00023315"/>
    </source>
</evidence>
<dbReference type="Gene3D" id="3.30.559.10">
    <property type="entry name" value="Chloramphenicol acetyltransferase-like domain"/>
    <property type="match status" value="1"/>
</dbReference>
<dbReference type="GeneID" id="125547704"/>
<reference evidence="4" key="2">
    <citation type="submission" date="2018-03" db="EMBL/GenBank/DDBJ databases">
        <title>The Triticum urartu genome reveals the dynamic nature of wheat genome evolution.</title>
        <authorList>
            <person name="Ling H."/>
            <person name="Ma B."/>
            <person name="Shi X."/>
            <person name="Liu H."/>
            <person name="Dong L."/>
            <person name="Sun H."/>
            <person name="Cao Y."/>
            <person name="Gao Q."/>
            <person name="Zheng S."/>
            <person name="Li Y."/>
            <person name="Yu Y."/>
            <person name="Du H."/>
            <person name="Qi M."/>
            <person name="Li Y."/>
            <person name="Yu H."/>
            <person name="Cui Y."/>
            <person name="Wang N."/>
            <person name="Chen C."/>
            <person name="Wu H."/>
            <person name="Zhao Y."/>
            <person name="Zhang J."/>
            <person name="Li Y."/>
            <person name="Zhou W."/>
            <person name="Zhang B."/>
            <person name="Hu W."/>
            <person name="Eijk M."/>
            <person name="Tang J."/>
            <person name="Witsenboer H."/>
            <person name="Zhao S."/>
            <person name="Li Z."/>
            <person name="Zhang A."/>
            <person name="Wang D."/>
            <person name="Liang C."/>
        </authorList>
    </citation>
    <scope>NUCLEOTIDE SEQUENCE [LARGE SCALE GENOMIC DNA]</scope>
    <source>
        <strain evidence="4">cv. G1812</strain>
    </source>
</reference>
<evidence type="ECO:0000313" key="5">
    <source>
        <dbReference type="Proteomes" id="UP000015106"/>
    </source>
</evidence>
<evidence type="ECO:0000256" key="2">
    <source>
        <dbReference type="ARBA" id="ARBA00022679"/>
    </source>
</evidence>
<keyword evidence="2" id="KW-0808">Transferase</keyword>
<comment type="similarity">
    <text evidence="1">Belongs to the plant acyltransferase family.</text>
</comment>
<dbReference type="InterPro" id="IPR050317">
    <property type="entry name" value="Plant_Fungal_Acyltransferase"/>
</dbReference>
<gene>
    <name evidence="4" type="primary">LOC125547704</name>
</gene>
<dbReference type="GO" id="GO:0016747">
    <property type="term" value="F:acyltransferase activity, transferring groups other than amino-acyl groups"/>
    <property type="evidence" value="ECO:0007669"/>
    <property type="project" value="UniProtKB-ARBA"/>
</dbReference>
<dbReference type="OrthoDB" id="756073at2759"/>
<reference evidence="5" key="1">
    <citation type="journal article" date="2013" name="Nature">
        <title>Draft genome of the wheat A-genome progenitor Triticum urartu.</title>
        <authorList>
            <person name="Ling H.Q."/>
            <person name="Zhao S."/>
            <person name="Liu D."/>
            <person name="Wang J."/>
            <person name="Sun H."/>
            <person name="Zhang C."/>
            <person name="Fan H."/>
            <person name="Li D."/>
            <person name="Dong L."/>
            <person name="Tao Y."/>
            <person name="Gao C."/>
            <person name="Wu H."/>
            <person name="Li Y."/>
            <person name="Cui Y."/>
            <person name="Guo X."/>
            <person name="Zheng S."/>
            <person name="Wang B."/>
            <person name="Yu K."/>
            <person name="Liang Q."/>
            <person name="Yang W."/>
            <person name="Lou X."/>
            <person name="Chen J."/>
            <person name="Feng M."/>
            <person name="Jian J."/>
            <person name="Zhang X."/>
            <person name="Luo G."/>
            <person name="Jiang Y."/>
            <person name="Liu J."/>
            <person name="Wang Z."/>
            <person name="Sha Y."/>
            <person name="Zhang B."/>
            <person name="Wu H."/>
            <person name="Tang D."/>
            <person name="Shen Q."/>
            <person name="Xue P."/>
            <person name="Zou S."/>
            <person name="Wang X."/>
            <person name="Liu X."/>
            <person name="Wang F."/>
            <person name="Yang Y."/>
            <person name="An X."/>
            <person name="Dong Z."/>
            <person name="Zhang K."/>
            <person name="Zhang X."/>
            <person name="Luo M.C."/>
            <person name="Dvorak J."/>
            <person name="Tong Y."/>
            <person name="Wang J."/>
            <person name="Yang H."/>
            <person name="Li Z."/>
            <person name="Wang D."/>
            <person name="Zhang A."/>
            <person name="Wang J."/>
        </authorList>
    </citation>
    <scope>NUCLEOTIDE SEQUENCE</scope>
    <source>
        <strain evidence="5">cv. G1812</strain>
    </source>
</reference>
<keyword evidence="5" id="KW-1185">Reference proteome</keyword>
<dbReference type="Gramene" id="TuG1812G0100000062.01.T01">
    <property type="protein sequence ID" value="TuG1812G0100000062.01.T01"/>
    <property type="gene ID" value="TuG1812G0100000062.01"/>
</dbReference>